<organism evidence="1 2">
    <name type="scientific">Citrullus colocynthis</name>
    <name type="common">colocynth</name>
    <dbReference type="NCBI Taxonomy" id="252529"/>
    <lineage>
        <taxon>Eukaryota</taxon>
        <taxon>Viridiplantae</taxon>
        <taxon>Streptophyta</taxon>
        <taxon>Embryophyta</taxon>
        <taxon>Tracheophyta</taxon>
        <taxon>Spermatophyta</taxon>
        <taxon>Magnoliopsida</taxon>
        <taxon>eudicotyledons</taxon>
        <taxon>Gunneridae</taxon>
        <taxon>Pentapetalae</taxon>
        <taxon>rosids</taxon>
        <taxon>fabids</taxon>
        <taxon>Cucurbitales</taxon>
        <taxon>Cucurbitaceae</taxon>
        <taxon>Benincaseae</taxon>
        <taxon>Citrullus</taxon>
    </lineage>
</organism>
<feature type="non-terminal residue" evidence="1">
    <location>
        <position position="1"/>
    </location>
</feature>
<evidence type="ECO:0000313" key="1">
    <source>
        <dbReference type="EMBL" id="CAK9324181.1"/>
    </source>
</evidence>
<reference evidence="1 2" key="1">
    <citation type="submission" date="2024-03" db="EMBL/GenBank/DDBJ databases">
        <authorList>
            <person name="Gkanogiannis A."/>
            <person name="Becerra Lopez-Lavalle L."/>
        </authorList>
    </citation>
    <scope>NUCLEOTIDE SEQUENCE [LARGE SCALE GENOMIC DNA]</scope>
</reference>
<accession>A0ABP0YUZ0</accession>
<sequence length="96" mass="10803">RHRLLFLARVVLPTPLLYLHQLWWVVRLEAARQPPTSLVFTSAGTAGRVPRQLNSRLPLASRALPPSPTAISLPSHQIRRFSWVCGKEIGLLVDFS</sequence>
<proteinExistence type="predicted"/>
<evidence type="ECO:0000313" key="2">
    <source>
        <dbReference type="Proteomes" id="UP001642487"/>
    </source>
</evidence>
<name>A0ABP0YUZ0_9ROSI</name>
<keyword evidence="2" id="KW-1185">Reference proteome</keyword>
<protein>
    <submittedName>
        <fullName evidence="1">Uncharacterized protein</fullName>
    </submittedName>
</protein>
<dbReference type="EMBL" id="OZ021740">
    <property type="protein sequence ID" value="CAK9324181.1"/>
    <property type="molecule type" value="Genomic_DNA"/>
</dbReference>
<gene>
    <name evidence="1" type="ORF">CITCOLO1_LOCUS16407</name>
</gene>
<dbReference type="Proteomes" id="UP001642487">
    <property type="component" value="Chromosome 6"/>
</dbReference>